<protein>
    <submittedName>
        <fullName evidence="1">Uncharacterized protein</fullName>
    </submittedName>
</protein>
<dbReference type="SUPFAM" id="SSF101898">
    <property type="entry name" value="NHL repeat"/>
    <property type="match status" value="1"/>
</dbReference>
<dbReference type="CDD" id="cd05819">
    <property type="entry name" value="NHL"/>
    <property type="match status" value="1"/>
</dbReference>
<dbReference type="PANTHER" id="PTHR46579">
    <property type="entry name" value="F5/8 TYPE C DOMAIN-CONTAINING PROTEIN-RELATED"/>
    <property type="match status" value="1"/>
</dbReference>
<accession>A0A814BID9</accession>
<gene>
    <name evidence="1" type="ORF">SEV965_LOCUS6938</name>
</gene>
<sequence>MDVLYSLLDVDNQRLDIIAQENMFTNTLNFVLTTATDDIFSLNDTIVERFCTNILPRIHHNVKSLILDSVSMERILLAADYPNLTELKLFNFNDTIVSYYFIDQSPFQRIFQRQITDLILVFEKDSDKSEKYEKIYLYEYIFKFFKNLKHLSIFGSSPCCFPPLANDKDQCSLLFDHDNTFYDTIINATPYDFEKNKLTSSEEIDNEATEMMYSTDEEEISDEEVIDQTETDTIYQKDKYDNEQENDSLHYQFQREHDEIDISVCLLTLKTKHNLTLECLNDIRKLLISLKVKNVPSSIYHICKLINTTNKSTTTTTSSTRVTSSMIICQKCERVSLSKEYCSHVDCDNRIKYEINPYNYICLDIHHQLQQIFYHEEHIKYFTFNNEPCVNSMRDVYDGEVYRSLLGKVETNEINFITTLIMNIDGIAIGNSTQESLWIITCAINEIKRRERFKIHNAIIAGICSCFKKPTRTIMGLLLKPIVDQLIQLEKHHLFQMKAYHNEYRLIRTYLIGVCNDKPANSLVQNAPEPIAKFGCTTCEIPGEVVLSNSDKQISHNKTSSTNKKKRIDTHKIRVFPTSEDDQTQLRSTVRCEQILDQLAKVQHNNYPVTNEEKSNLQLGYLGKCVLTELSYFDHGHSFLMDTLHTIYHGAFKRLLKLWFHSKYRTQQWSIRQHLNHIETELRQFRFPSTTTRIPRTIMKYHRLKANELRVLLLITYPTFKKYLKPIYYKHLQLLSFALHIGESREITSSKLNEMKILLDKFVFTFHFLYGKRHAVNTVHSVVHFHQTVKHYGPLTNYSTFNYESLIGNLSHLTATINGTKHLPREIENNIELIKNSSFLGDTYCMSSSLYPLISEIQDQSPFQRIFQRQITDLILVFEKDSDKSEKYEKIYLYEYIFQFFKNLKHLSIFGSSPCCFPPLVLHDFPLTTFSSSILNKLCIRVMTFDDCLALLDGRLKQLTTLIVGIIDLEYDSSNVYNMDDLPNLKCFSLSAHCCLSDTYDTQILPLFRRMSNLEELNIYIGIKNRTVFIDGIHMNNEILVHMPWLHIFSFNINMKTEIDRVVHHLSKDDIQRTFTNNIFQQVDLPVPTTTTAFDSCRNLSWNQTAVVVAGTGTSGSGVNQFKDPSWIEIDDNDTMYVADHHNYRVQMYVKGATSGVTLVDVTSDGDHPESITFDKNGYMYLTGHSNNRVVRYPPNSAVGTSVAGVAGASGTALNNFKDPLGMDLDDSLNLYVAERGNKRVMKWTPSATAGTIVIGTGSTPAFYGLLLYSSNQVYVSSQDTDSVYLWTFGASSASVTLTQVNDTTTTLKNPRGYSKAVTRLSGSHIQAFLFQDNFLTLQIENG</sequence>
<dbReference type="InterPro" id="IPR011042">
    <property type="entry name" value="6-blade_b-propeller_TolB-like"/>
</dbReference>
<organism evidence="1 2">
    <name type="scientific">Rotaria sordida</name>
    <dbReference type="NCBI Taxonomy" id="392033"/>
    <lineage>
        <taxon>Eukaryota</taxon>
        <taxon>Metazoa</taxon>
        <taxon>Spiralia</taxon>
        <taxon>Gnathifera</taxon>
        <taxon>Rotifera</taxon>
        <taxon>Eurotatoria</taxon>
        <taxon>Bdelloidea</taxon>
        <taxon>Philodinida</taxon>
        <taxon>Philodinidae</taxon>
        <taxon>Rotaria</taxon>
    </lineage>
</organism>
<name>A0A814BID9_9BILA</name>
<reference evidence="1" key="1">
    <citation type="submission" date="2021-02" db="EMBL/GenBank/DDBJ databases">
        <authorList>
            <person name="Nowell W R."/>
        </authorList>
    </citation>
    <scope>NUCLEOTIDE SEQUENCE</scope>
</reference>
<comment type="caution">
    <text evidence="1">The sequence shown here is derived from an EMBL/GenBank/DDBJ whole genome shotgun (WGS) entry which is preliminary data.</text>
</comment>
<dbReference type="Proteomes" id="UP000663889">
    <property type="component" value="Unassembled WGS sequence"/>
</dbReference>
<proteinExistence type="predicted"/>
<evidence type="ECO:0000313" key="1">
    <source>
        <dbReference type="EMBL" id="CAF0926536.1"/>
    </source>
</evidence>
<dbReference type="EMBL" id="CAJNOU010000235">
    <property type="protein sequence ID" value="CAF0926536.1"/>
    <property type="molecule type" value="Genomic_DNA"/>
</dbReference>
<evidence type="ECO:0000313" key="2">
    <source>
        <dbReference type="Proteomes" id="UP000663889"/>
    </source>
</evidence>
<dbReference type="PANTHER" id="PTHR46579:SF1">
    <property type="entry name" value="F5_8 TYPE C DOMAIN-CONTAINING PROTEIN"/>
    <property type="match status" value="1"/>
</dbReference>
<dbReference type="Gene3D" id="2.120.10.30">
    <property type="entry name" value="TolB, C-terminal domain"/>
    <property type="match status" value="1"/>
</dbReference>